<evidence type="ECO:0000313" key="2">
    <source>
        <dbReference type="EMBL" id="KAK4137045.1"/>
    </source>
</evidence>
<keyword evidence="3" id="KW-1185">Reference proteome</keyword>
<reference evidence="2" key="2">
    <citation type="submission" date="2023-05" db="EMBL/GenBank/DDBJ databases">
        <authorList>
            <consortium name="Lawrence Berkeley National Laboratory"/>
            <person name="Steindorff A."/>
            <person name="Hensen N."/>
            <person name="Bonometti L."/>
            <person name="Westerberg I."/>
            <person name="Brannstrom I.O."/>
            <person name="Guillou S."/>
            <person name="Cros-Aarteil S."/>
            <person name="Calhoun S."/>
            <person name="Haridas S."/>
            <person name="Kuo A."/>
            <person name="Mondo S."/>
            <person name="Pangilinan J."/>
            <person name="Riley R."/>
            <person name="Labutti K."/>
            <person name="Andreopoulos B."/>
            <person name="Lipzen A."/>
            <person name="Chen C."/>
            <person name="Yanf M."/>
            <person name="Daum C."/>
            <person name="Ng V."/>
            <person name="Clum A."/>
            <person name="Ohm R."/>
            <person name="Martin F."/>
            <person name="Silar P."/>
            <person name="Natvig D."/>
            <person name="Lalanne C."/>
            <person name="Gautier V."/>
            <person name="Ament-Velasquez S.L."/>
            <person name="Kruys A."/>
            <person name="Hutchinson M.I."/>
            <person name="Powell A.J."/>
            <person name="Barry K."/>
            <person name="Miller A.N."/>
            <person name="Grigoriev I.V."/>
            <person name="Debuchy R."/>
            <person name="Gladieux P."/>
            <person name="Thoren M.H."/>
            <person name="Johannesson H."/>
        </authorList>
    </citation>
    <scope>NUCLEOTIDE SEQUENCE</scope>
    <source>
        <strain evidence="2">CBS 123565</strain>
    </source>
</reference>
<gene>
    <name evidence="2" type="ORF">BT67DRAFT_200513</name>
</gene>
<feature type="compositionally biased region" description="Low complexity" evidence="1">
    <location>
        <begin position="87"/>
        <end position="97"/>
    </location>
</feature>
<feature type="compositionally biased region" description="Basic residues" evidence="1">
    <location>
        <begin position="118"/>
        <end position="128"/>
    </location>
</feature>
<evidence type="ECO:0000256" key="1">
    <source>
        <dbReference type="SAM" id="MobiDB-lite"/>
    </source>
</evidence>
<feature type="region of interest" description="Disordered" evidence="1">
    <location>
        <begin position="84"/>
        <end position="136"/>
    </location>
</feature>
<evidence type="ECO:0000313" key="3">
    <source>
        <dbReference type="Proteomes" id="UP001304895"/>
    </source>
</evidence>
<dbReference type="Proteomes" id="UP001304895">
    <property type="component" value="Unassembled WGS sequence"/>
</dbReference>
<organism evidence="2 3">
    <name type="scientific">Trichocladium antarcticum</name>
    <dbReference type="NCBI Taxonomy" id="1450529"/>
    <lineage>
        <taxon>Eukaryota</taxon>
        <taxon>Fungi</taxon>
        <taxon>Dikarya</taxon>
        <taxon>Ascomycota</taxon>
        <taxon>Pezizomycotina</taxon>
        <taxon>Sordariomycetes</taxon>
        <taxon>Sordariomycetidae</taxon>
        <taxon>Sordariales</taxon>
        <taxon>Chaetomiaceae</taxon>
        <taxon>Trichocladium</taxon>
    </lineage>
</organism>
<sequence length="168" mass="17773">MLHPDFFCVEASLQSLPCIASGDTRIISVIASRRNGWHSNGRPAPAAIPVIPPGTRPIGCHQASLGRSAVPGAAILAACMLPEQGLPGNPRTPSRRPGGPPVRPLQSPEPSNRPLSAQRRRLKTHHFPSKPSPFGISCIPAPKPRSAFCAEHETAMSTVTSTLAVFLT</sequence>
<reference evidence="2" key="1">
    <citation type="journal article" date="2023" name="Mol. Phylogenet. Evol.">
        <title>Genome-scale phylogeny and comparative genomics of the fungal order Sordariales.</title>
        <authorList>
            <person name="Hensen N."/>
            <person name="Bonometti L."/>
            <person name="Westerberg I."/>
            <person name="Brannstrom I.O."/>
            <person name="Guillou S."/>
            <person name="Cros-Aarteil S."/>
            <person name="Calhoun S."/>
            <person name="Haridas S."/>
            <person name="Kuo A."/>
            <person name="Mondo S."/>
            <person name="Pangilinan J."/>
            <person name="Riley R."/>
            <person name="LaButti K."/>
            <person name="Andreopoulos B."/>
            <person name="Lipzen A."/>
            <person name="Chen C."/>
            <person name="Yan M."/>
            <person name="Daum C."/>
            <person name="Ng V."/>
            <person name="Clum A."/>
            <person name="Steindorff A."/>
            <person name="Ohm R.A."/>
            <person name="Martin F."/>
            <person name="Silar P."/>
            <person name="Natvig D.O."/>
            <person name="Lalanne C."/>
            <person name="Gautier V."/>
            <person name="Ament-Velasquez S.L."/>
            <person name="Kruys A."/>
            <person name="Hutchinson M.I."/>
            <person name="Powell A.J."/>
            <person name="Barry K."/>
            <person name="Miller A.N."/>
            <person name="Grigoriev I.V."/>
            <person name="Debuchy R."/>
            <person name="Gladieux P."/>
            <person name="Hiltunen Thoren M."/>
            <person name="Johannesson H."/>
        </authorList>
    </citation>
    <scope>NUCLEOTIDE SEQUENCE</scope>
    <source>
        <strain evidence="2">CBS 123565</strain>
    </source>
</reference>
<dbReference type="EMBL" id="MU853403">
    <property type="protein sequence ID" value="KAK4137045.1"/>
    <property type="molecule type" value="Genomic_DNA"/>
</dbReference>
<protein>
    <submittedName>
        <fullName evidence="2">Uncharacterized protein</fullName>
    </submittedName>
</protein>
<name>A0AAN6ZFC4_9PEZI</name>
<proteinExistence type="predicted"/>
<dbReference type="AlphaFoldDB" id="A0AAN6ZFC4"/>
<accession>A0AAN6ZFC4</accession>
<comment type="caution">
    <text evidence="2">The sequence shown here is derived from an EMBL/GenBank/DDBJ whole genome shotgun (WGS) entry which is preliminary data.</text>
</comment>